<dbReference type="RefSeq" id="XP_019012273.2">
    <property type="nucleotide sequence ID" value="XM_019154870.2"/>
</dbReference>
<keyword evidence="4 6" id="KW-0472">Membrane</keyword>
<comment type="subcellular location">
    <subcellularLocation>
        <location evidence="1">Membrane</location>
        <topology evidence="1">Single-pass membrane protein</topology>
    </subcellularLocation>
</comment>
<reference evidence="7" key="2">
    <citation type="submission" date="2016-07" db="EMBL/GenBank/DDBJ databases">
        <title>Evolution of pathogenesis and genome organization in the Tremellales.</title>
        <authorList>
            <person name="Cuomo C."/>
            <person name="Litvintseva A."/>
            <person name="Heitman J."/>
            <person name="Chen Y."/>
            <person name="Sun S."/>
            <person name="Springer D."/>
            <person name="Dromer F."/>
            <person name="Young S."/>
            <person name="Zeng Q."/>
            <person name="Chapman S."/>
            <person name="Gujja S."/>
            <person name="Saif S."/>
            <person name="Birren B."/>
        </authorList>
    </citation>
    <scope>NUCLEOTIDE SEQUENCE</scope>
    <source>
        <strain evidence="7">CBS 10737</strain>
    </source>
</reference>
<sequence length="443" mass="44256">MSSSIARPTTSQPVVSIQPSASSGASESQAISLSQQLSSALSSAIASASASASRIQSSAVQSSIISSAIVSPSESASASASESESESASASASQSASVSPSASVTTSASASPSNVQSSIASQTPSPSTSAGGSSSTSEPGQSTSVVYVTVTDQNGSTHVASTGLSTGAASGSSKSGGSNTGAIVGGVIGGIAGLAILATLLWFFCFKKRRNNDKAFDEKTFDPARHSVNDPIDLISPSVPNVGGTGAAVGASATSPRVDPYTYASSGGDESYDPYAHAPPMQMPDARDYMQNSIGHGGYNPYGSGMEGGYGVAAAAGAGAGAAAGAYGSTSPQQQYSPSYENHYGQPQQTQNMSTAAMSKQREAAHERYQNRLSGGYGGPQAQASGSGGQSGVPLSPDPSDGGRRESANGSVYQHTDMGSLPNEGDEQEEIAEIPPNYHSIRQ</sequence>
<keyword evidence="3 6" id="KW-1133">Transmembrane helix</keyword>
<feature type="region of interest" description="Disordered" evidence="5">
    <location>
        <begin position="71"/>
        <end position="143"/>
    </location>
</feature>
<feature type="region of interest" description="Disordered" evidence="5">
    <location>
        <begin position="158"/>
        <end position="177"/>
    </location>
</feature>
<name>A0A1B9I6A8_9TREE</name>
<keyword evidence="2 6" id="KW-0812">Transmembrane</keyword>
<feature type="compositionally biased region" description="Polar residues" evidence="5">
    <location>
        <begin position="345"/>
        <end position="358"/>
    </location>
</feature>
<reference evidence="7" key="1">
    <citation type="submission" date="2013-07" db="EMBL/GenBank/DDBJ databases">
        <title>The Genome Sequence of Cryptococcus pinus CBS10737.</title>
        <authorList>
            <consortium name="The Broad Institute Genome Sequencing Platform"/>
            <person name="Cuomo C."/>
            <person name="Litvintseva A."/>
            <person name="Chen Y."/>
            <person name="Heitman J."/>
            <person name="Sun S."/>
            <person name="Springer D."/>
            <person name="Dromer F."/>
            <person name="Young S.K."/>
            <person name="Zeng Q."/>
            <person name="Gargeya S."/>
            <person name="Fitzgerald M."/>
            <person name="Abouelleil A."/>
            <person name="Alvarado L."/>
            <person name="Berlin A.M."/>
            <person name="Chapman S.B."/>
            <person name="Dewar J."/>
            <person name="Goldberg J."/>
            <person name="Griggs A."/>
            <person name="Gujja S."/>
            <person name="Hansen M."/>
            <person name="Howarth C."/>
            <person name="Imamovic A."/>
            <person name="Larimer J."/>
            <person name="McCowan C."/>
            <person name="Murphy C."/>
            <person name="Pearson M."/>
            <person name="Priest M."/>
            <person name="Roberts A."/>
            <person name="Saif S."/>
            <person name="Shea T."/>
            <person name="Sykes S."/>
            <person name="Wortman J."/>
            <person name="Nusbaum C."/>
            <person name="Birren B."/>
        </authorList>
    </citation>
    <scope>NUCLEOTIDE SEQUENCE [LARGE SCALE GENOMIC DNA]</scope>
    <source>
        <strain evidence="7">CBS 10737</strain>
    </source>
</reference>
<dbReference type="OrthoDB" id="2596921at2759"/>
<feature type="compositionally biased region" description="Low complexity" evidence="5">
    <location>
        <begin position="160"/>
        <end position="177"/>
    </location>
</feature>
<evidence type="ECO:0000256" key="4">
    <source>
        <dbReference type="ARBA" id="ARBA00023136"/>
    </source>
</evidence>
<evidence type="ECO:0000256" key="6">
    <source>
        <dbReference type="SAM" id="Phobius"/>
    </source>
</evidence>
<dbReference type="EMBL" id="KI894009">
    <property type="protein sequence ID" value="OCF51054.1"/>
    <property type="molecule type" value="Genomic_DNA"/>
</dbReference>
<evidence type="ECO:0000256" key="2">
    <source>
        <dbReference type="ARBA" id="ARBA00022692"/>
    </source>
</evidence>
<accession>A0A1B9I6A8</accession>
<protein>
    <recommendedName>
        <fullName evidence="8">Mid2 domain-containing protein</fullName>
    </recommendedName>
</protein>
<feature type="compositionally biased region" description="Low complexity" evidence="5">
    <location>
        <begin position="322"/>
        <end position="340"/>
    </location>
</feature>
<feature type="transmembrane region" description="Helical" evidence="6">
    <location>
        <begin position="182"/>
        <end position="204"/>
    </location>
</feature>
<dbReference type="STRING" id="1296096.A0A1B9I6A8"/>
<dbReference type="PANTHER" id="PTHR15549">
    <property type="entry name" value="PAIRED IMMUNOGLOBULIN-LIKE TYPE 2 RECEPTOR"/>
    <property type="match status" value="1"/>
</dbReference>
<gene>
    <name evidence="7" type="ORF">I206_03119</name>
</gene>
<evidence type="ECO:0000313" key="7">
    <source>
        <dbReference type="EMBL" id="OCF51054.1"/>
    </source>
</evidence>
<organism evidence="7">
    <name type="scientific">Kwoniella pini CBS 10737</name>
    <dbReference type="NCBI Taxonomy" id="1296096"/>
    <lineage>
        <taxon>Eukaryota</taxon>
        <taxon>Fungi</taxon>
        <taxon>Dikarya</taxon>
        <taxon>Basidiomycota</taxon>
        <taxon>Agaricomycotina</taxon>
        <taxon>Tremellomycetes</taxon>
        <taxon>Tremellales</taxon>
        <taxon>Cryptococcaceae</taxon>
        <taxon>Kwoniella</taxon>
    </lineage>
</organism>
<evidence type="ECO:0008006" key="8">
    <source>
        <dbReference type="Google" id="ProtNLM"/>
    </source>
</evidence>
<dbReference type="KEGG" id="kpin:30171488"/>
<dbReference type="AlphaFoldDB" id="A0A1B9I6A8"/>
<feature type="compositionally biased region" description="Polar residues" evidence="5">
    <location>
        <begin position="1"/>
        <end position="24"/>
    </location>
</feature>
<dbReference type="GeneID" id="30171488"/>
<evidence type="ECO:0000256" key="3">
    <source>
        <dbReference type="ARBA" id="ARBA00022989"/>
    </source>
</evidence>
<feature type="region of interest" description="Disordered" evidence="5">
    <location>
        <begin position="322"/>
        <end position="443"/>
    </location>
</feature>
<feature type="region of interest" description="Disordered" evidence="5">
    <location>
        <begin position="1"/>
        <end position="29"/>
    </location>
</feature>
<dbReference type="InterPro" id="IPR051694">
    <property type="entry name" value="Immunoregulatory_rcpt-like"/>
</dbReference>
<dbReference type="GO" id="GO:0071944">
    <property type="term" value="C:cell periphery"/>
    <property type="evidence" value="ECO:0007669"/>
    <property type="project" value="UniProtKB-ARBA"/>
</dbReference>
<dbReference type="GO" id="GO:0016020">
    <property type="term" value="C:membrane"/>
    <property type="evidence" value="ECO:0007669"/>
    <property type="project" value="UniProtKB-SubCell"/>
</dbReference>
<evidence type="ECO:0000256" key="1">
    <source>
        <dbReference type="ARBA" id="ARBA00004167"/>
    </source>
</evidence>
<feature type="compositionally biased region" description="Basic and acidic residues" evidence="5">
    <location>
        <begin position="360"/>
        <end position="370"/>
    </location>
</feature>
<proteinExistence type="predicted"/>
<evidence type="ECO:0000256" key="5">
    <source>
        <dbReference type="SAM" id="MobiDB-lite"/>
    </source>
</evidence>
<dbReference type="PANTHER" id="PTHR15549:SF26">
    <property type="entry name" value="AXIAL BUDDING PATTERN PROTEIN 2-RELATED"/>
    <property type="match status" value="1"/>
</dbReference>